<evidence type="ECO:0008006" key="5">
    <source>
        <dbReference type="Google" id="ProtNLM"/>
    </source>
</evidence>
<dbReference type="EMBL" id="JACSDI010000007">
    <property type="protein sequence ID" value="MCG9964586.1"/>
    <property type="molecule type" value="Genomic_DNA"/>
</dbReference>
<accession>A0ABS9QW55</accession>
<keyword evidence="4" id="KW-1185">Reference proteome</keyword>
<dbReference type="RefSeq" id="WP_240131204.1">
    <property type="nucleotide sequence ID" value="NZ_JACSDI010000007.1"/>
</dbReference>
<evidence type="ECO:0000256" key="1">
    <source>
        <dbReference type="SAM" id="Coils"/>
    </source>
</evidence>
<feature type="compositionally biased region" description="Polar residues" evidence="2">
    <location>
        <begin position="7"/>
        <end position="19"/>
    </location>
</feature>
<proteinExistence type="predicted"/>
<feature type="coiled-coil region" evidence="1">
    <location>
        <begin position="212"/>
        <end position="282"/>
    </location>
</feature>
<protein>
    <recommendedName>
        <fullName evidence="5">DUF1351 domain-containing protein</fullName>
    </recommendedName>
</protein>
<evidence type="ECO:0000313" key="3">
    <source>
        <dbReference type="EMBL" id="MCG9964586.1"/>
    </source>
</evidence>
<dbReference type="Proteomes" id="UP000829384">
    <property type="component" value="Unassembled WGS sequence"/>
</dbReference>
<evidence type="ECO:0000313" key="4">
    <source>
        <dbReference type="Proteomes" id="UP000829384"/>
    </source>
</evidence>
<feature type="region of interest" description="Disordered" evidence="2">
    <location>
        <begin position="1"/>
        <end position="22"/>
    </location>
</feature>
<organism evidence="3 4">
    <name type="scientific">Shewanella cutis</name>
    <dbReference type="NCBI Taxonomy" id="2766780"/>
    <lineage>
        <taxon>Bacteria</taxon>
        <taxon>Pseudomonadati</taxon>
        <taxon>Pseudomonadota</taxon>
        <taxon>Gammaproteobacteria</taxon>
        <taxon>Alteromonadales</taxon>
        <taxon>Shewanellaceae</taxon>
        <taxon>Shewanella</taxon>
    </lineage>
</organism>
<name>A0ABS9QW55_9GAMM</name>
<keyword evidence="1" id="KW-0175">Coiled coil</keyword>
<evidence type="ECO:0000256" key="2">
    <source>
        <dbReference type="SAM" id="MobiDB-lite"/>
    </source>
</evidence>
<comment type="caution">
    <text evidence="3">The sequence shown here is derived from an EMBL/GenBank/DDBJ whole genome shotgun (WGS) entry which is preliminary data.</text>
</comment>
<sequence length="421" mass="46175">MAAKSPKNVQATAPEQTANLPVPFEEITEAKAVELGPLLYTEPGALKPYLDHIKASVNEVPDLTTTKGRDRIASLAASVSRSKGVVEKPCRAYLKHLKAVVKPIEQNIKEFVDECDALRDKTREPLTKWEEEQKAILARLKAKVDYFGEEYQSMLENMPSNLHERADFIKAVLDDIKAEPVGDDFESMKEAGEAAKADVISKMTLAYQAAIIESDNQRKADAQAEQERLAREKQIAEEAAAKAKADAEAAAQAKIDAANAAAQKAIDDAAAEQRQREQQAQQDAANKLRAVQLINQLNSFSMQINEAQDSKAMQQLVSSVSEFNIPDDLGQEFSQVLSAYDVVYCASYAKLGAMLRADEETKKALQVKEEADRKAANVEHRRAINKAIMKQLITLGASEELSKAIITAAVNGELGAMTINY</sequence>
<reference evidence="3 4" key="1">
    <citation type="submission" date="2020-08" db="EMBL/GenBank/DDBJ databases">
        <title>Whole genome sequence of Shewanella sp strain PS-2.</title>
        <authorList>
            <person name="Das S.K."/>
        </authorList>
    </citation>
    <scope>NUCLEOTIDE SEQUENCE [LARGE SCALE GENOMIC DNA]</scope>
    <source>
        <strain evidence="3 4">PS-2</strain>
    </source>
</reference>
<gene>
    <name evidence="3" type="ORF">H9J30_11760</name>
</gene>